<evidence type="ECO:0000313" key="3">
    <source>
        <dbReference type="EMBL" id="CAF1334931.1"/>
    </source>
</evidence>
<protein>
    <recommendedName>
        <fullName evidence="2">Integrase zinc-binding domain-containing protein</fullName>
    </recommendedName>
</protein>
<dbReference type="EMBL" id="CAJNOT010002669">
    <property type="protein sequence ID" value="CAF1334931.1"/>
    <property type="molecule type" value="Genomic_DNA"/>
</dbReference>
<evidence type="ECO:0000313" key="4">
    <source>
        <dbReference type="Proteomes" id="UP000663864"/>
    </source>
</evidence>
<evidence type="ECO:0000259" key="2">
    <source>
        <dbReference type="Pfam" id="PF17921"/>
    </source>
</evidence>
<dbReference type="CDD" id="cd00303">
    <property type="entry name" value="retropepsin_like"/>
    <property type="match status" value="1"/>
</dbReference>
<dbReference type="InterPro" id="IPR052160">
    <property type="entry name" value="Gypsy_RT_Integrase-like"/>
</dbReference>
<feature type="domain" description="Integrase zinc-binding" evidence="2">
    <location>
        <begin position="302"/>
        <end position="359"/>
    </location>
</feature>
<feature type="region of interest" description="Disordered" evidence="1">
    <location>
        <begin position="221"/>
        <end position="240"/>
    </location>
</feature>
<sequence length="457" mass="52637">MPMKVMFDSGASSSFIKKSALKRTKLLPISYNQQRYLMADGYTTFEVCGYVKVFIEFNQIKTSIIVGVVNSLCTDCILGMDYINKYKINLNNKEKQLEIYTSNDKTIIPMKNKNYKIKVICRLINPTCIYPYQEKRIKIATQMPSGQLLFSPAYHLIYKKGLISPHSSISVMNHVAWISIYNPTSTVCYLKRNIIVGVAVSPHITSAVTTTAQVKAKTNPHKLVDTNPTSATTSSTDDQPQKVVGHAFNISIISKAQKGDKLYKEKVLELKRGRTNCSYILNDGILYKLFTHNTFIQKLIYVPSTILPELLKAYHVVPWAGHSGFRRTYFKLKHKYWWPDMKTTIKNYIQSCSKHQDFNASRHQTDLPSEKPKAIYTFDKSNNYFSHFTRTLSNCYQNLQTNMNQRQTYNRIFDRNRVNMYCNVGTQELKRLPHSPAKPSPIYLSPMIIIKQQHPTQ</sequence>
<dbReference type="Pfam" id="PF08284">
    <property type="entry name" value="RVP_2"/>
    <property type="match status" value="1"/>
</dbReference>
<dbReference type="Gene3D" id="2.40.70.10">
    <property type="entry name" value="Acid Proteases"/>
    <property type="match status" value="1"/>
</dbReference>
<dbReference type="InterPro" id="IPR021109">
    <property type="entry name" value="Peptidase_aspartic_dom_sf"/>
</dbReference>
<dbReference type="SUPFAM" id="SSF50630">
    <property type="entry name" value="Acid proteases"/>
    <property type="match status" value="1"/>
</dbReference>
<reference evidence="3" key="1">
    <citation type="submission" date="2021-02" db="EMBL/GenBank/DDBJ databases">
        <authorList>
            <person name="Nowell W R."/>
        </authorList>
    </citation>
    <scope>NUCLEOTIDE SEQUENCE</scope>
</reference>
<gene>
    <name evidence="3" type="ORF">ZHD862_LOCUS29730</name>
</gene>
<proteinExistence type="predicted"/>
<dbReference type="InterPro" id="IPR041588">
    <property type="entry name" value="Integrase_H2C2"/>
</dbReference>
<dbReference type="Pfam" id="PF17921">
    <property type="entry name" value="Integrase_H2C2"/>
    <property type="match status" value="1"/>
</dbReference>
<dbReference type="Proteomes" id="UP000663864">
    <property type="component" value="Unassembled WGS sequence"/>
</dbReference>
<name>A0A815G7R2_9BILA</name>
<evidence type="ECO:0000256" key="1">
    <source>
        <dbReference type="SAM" id="MobiDB-lite"/>
    </source>
</evidence>
<dbReference type="AlphaFoldDB" id="A0A815G7R2"/>
<feature type="compositionally biased region" description="Polar residues" evidence="1">
    <location>
        <begin position="226"/>
        <end position="238"/>
    </location>
</feature>
<organism evidence="3 4">
    <name type="scientific">Rotaria sordida</name>
    <dbReference type="NCBI Taxonomy" id="392033"/>
    <lineage>
        <taxon>Eukaryota</taxon>
        <taxon>Metazoa</taxon>
        <taxon>Spiralia</taxon>
        <taxon>Gnathifera</taxon>
        <taxon>Rotifera</taxon>
        <taxon>Eurotatoria</taxon>
        <taxon>Bdelloidea</taxon>
        <taxon>Philodinida</taxon>
        <taxon>Philodinidae</taxon>
        <taxon>Rotaria</taxon>
    </lineage>
</organism>
<accession>A0A815G7R2</accession>
<dbReference type="FunFam" id="1.10.340.70:FF:000001">
    <property type="entry name" value="Retrovirus-related Pol polyprotein from transposon gypsy-like Protein"/>
    <property type="match status" value="1"/>
</dbReference>
<comment type="caution">
    <text evidence="3">The sequence shown here is derived from an EMBL/GenBank/DDBJ whole genome shotgun (WGS) entry which is preliminary data.</text>
</comment>
<dbReference type="PANTHER" id="PTHR47266">
    <property type="entry name" value="ENDONUCLEASE-RELATED"/>
    <property type="match status" value="1"/>
</dbReference>
<dbReference type="Gene3D" id="1.10.340.70">
    <property type="match status" value="1"/>
</dbReference>